<dbReference type="GO" id="GO:0008725">
    <property type="term" value="F:DNA-3-methyladenine glycosylase activity"/>
    <property type="evidence" value="ECO:0007669"/>
    <property type="project" value="UniProtKB-EC"/>
</dbReference>
<dbReference type="InterPro" id="IPR011257">
    <property type="entry name" value="DNA_glycosylase"/>
</dbReference>
<dbReference type="InterPro" id="IPR005019">
    <property type="entry name" value="Adenine_glyco"/>
</dbReference>
<organism evidence="1 2">
    <name type="scientific">Thiopseudomonas acetoxidans</name>
    <dbReference type="NCBI Taxonomy" id="3041622"/>
    <lineage>
        <taxon>Bacteria</taxon>
        <taxon>Pseudomonadati</taxon>
        <taxon>Pseudomonadota</taxon>
        <taxon>Gammaproteobacteria</taxon>
        <taxon>Pseudomonadales</taxon>
        <taxon>Pseudomonadaceae</taxon>
        <taxon>Thiopseudomonas</taxon>
    </lineage>
</organism>
<sequence length="224" mass="25491">MAIDYQWLYEYVLRRKGSITELENSLPQPATEHELIACTDDRYLSLMTQRVFRAGLRHAMVDARWPVFEEVFWGFDPDKMILLSAEHIENCMQDARLIRHLGKLKSIPRNAQMILDVRQTHGSFGQFLAQWPSTDCVGLWRFLHKRGYQLGGRSAPGFLRMAGKDTFLLTDDVVAALIAQGVIDKRPTSQADLKLTQAAFNQLQESSGRPLCQLSAMLALTTNH</sequence>
<protein>
    <submittedName>
        <fullName evidence="1">DNA-3-methyladenine glycosylase I</fullName>
        <ecNumber evidence="1">3.2.2.20</ecNumber>
    </submittedName>
</protein>
<comment type="caution">
    <text evidence="1">The sequence shown here is derived from an EMBL/GenBank/DDBJ whole genome shotgun (WGS) entry which is preliminary data.</text>
</comment>
<dbReference type="SUPFAM" id="SSF48150">
    <property type="entry name" value="DNA-glycosylase"/>
    <property type="match status" value="1"/>
</dbReference>
<dbReference type="Pfam" id="PF03352">
    <property type="entry name" value="Adenine_glyco"/>
    <property type="match status" value="1"/>
</dbReference>
<reference evidence="1 2" key="1">
    <citation type="submission" date="2023-06" db="EMBL/GenBank/DDBJ databases">
        <title>Thiopseudomonas sp. CY1220 draft genome sequence.</title>
        <authorList>
            <person name="Zhao G."/>
            <person name="An M."/>
        </authorList>
    </citation>
    <scope>NUCLEOTIDE SEQUENCE [LARGE SCALE GENOMIC DNA]</scope>
    <source>
        <strain evidence="1 2">CY1220</strain>
    </source>
</reference>
<dbReference type="RefSeq" id="WP_289410713.1">
    <property type="nucleotide sequence ID" value="NZ_JAUCDY010000007.1"/>
</dbReference>
<dbReference type="EMBL" id="JAUCDY010000007">
    <property type="protein sequence ID" value="MDM7858053.1"/>
    <property type="molecule type" value="Genomic_DNA"/>
</dbReference>
<evidence type="ECO:0000313" key="1">
    <source>
        <dbReference type="EMBL" id="MDM7858053.1"/>
    </source>
</evidence>
<dbReference type="EC" id="3.2.2.20" evidence="1"/>
<dbReference type="InterPro" id="IPR052891">
    <property type="entry name" value="DNA-3mA_glycosylase"/>
</dbReference>
<keyword evidence="1" id="KW-0326">Glycosidase</keyword>
<keyword evidence="1" id="KW-0378">Hydrolase</keyword>
<accession>A0ABT7SPD1</accession>
<evidence type="ECO:0000313" key="2">
    <source>
        <dbReference type="Proteomes" id="UP001241056"/>
    </source>
</evidence>
<dbReference type="Proteomes" id="UP001241056">
    <property type="component" value="Unassembled WGS sequence"/>
</dbReference>
<keyword evidence="2" id="KW-1185">Reference proteome</keyword>
<name>A0ABT7SPD1_9GAMM</name>
<dbReference type="PANTHER" id="PTHR30037:SF3">
    <property type="entry name" value="BLR0857 PROTEIN"/>
    <property type="match status" value="1"/>
</dbReference>
<dbReference type="Gene3D" id="1.10.340.30">
    <property type="entry name" value="Hypothetical protein, domain 2"/>
    <property type="match status" value="1"/>
</dbReference>
<dbReference type="PANTHER" id="PTHR30037">
    <property type="entry name" value="DNA-3-METHYLADENINE GLYCOSYLASE 1"/>
    <property type="match status" value="1"/>
</dbReference>
<gene>
    <name evidence="1" type="ORF">QEZ41_07155</name>
</gene>
<proteinExistence type="predicted"/>